<protein>
    <submittedName>
        <fullName evidence="1">Uncharacterized protein</fullName>
    </submittedName>
</protein>
<evidence type="ECO:0000313" key="2">
    <source>
        <dbReference type="Proteomes" id="UP001145114"/>
    </source>
</evidence>
<comment type="caution">
    <text evidence="1">The sequence shown here is derived from an EMBL/GenBank/DDBJ whole genome shotgun (WGS) entry which is preliminary data.</text>
</comment>
<gene>
    <name evidence="1" type="ORF">EV182_001842</name>
</gene>
<sequence length="354" mass="38272">MNQSTPYQSQHNYQHTNNPVVGPGPTSTVFPGSETCSSQPPPPPPRYAAARNFTPGDPSFTPQHQQQYPNYNLHPRPPGGASPGGFVIPGSGPSFGPGGMPMPDSSGLPPGPRPPYYQSQQQLHQYPPYGNVPAIPPQQQQQQQQPPNYSNPPSSQPQRPLYGQYPPQHGLPANTAAALQGGPGSGPVGPQPSIRTGMHQPTQQSKLEWAKVSNHVVPPSALVAGLEGGQPFYIGRAEYKSGLHPGKVLHKAKACTISYDGKSVEVPDFEVLCAPPSLVEWKPVQGRLGSRHSSWQLVVGGHEKLGGQALYIGRKSKNGRDYIGKVSPTFKKGMVYAYERKEKNTDEYLVLTYR</sequence>
<accession>A0ACC1HW40</accession>
<reference evidence="1" key="1">
    <citation type="submission" date="2022-06" db="EMBL/GenBank/DDBJ databases">
        <title>Phylogenomic reconstructions and comparative analyses of Kickxellomycotina fungi.</title>
        <authorList>
            <person name="Reynolds N.K."/>
            <person name="Stajich J.E."/>
            <person name="Barry K."/>
            <person name="Grigoriev I.V."/>
            <person name="Crous P."/>
            <person name="Smith M.E."/>
        </authorList>
    </citation>
    <scope>NUCLEOTIDE SEQUENCE</scope>
    <source>
        <strain evidence="1">RSA 2271</strain>
    </source>
</reference>
<name>A0ACC1HW40_9FUNG</name>
<keyword evidence="2" id="KW-1185">Reference proteome</keyword>
<organism evidence="1 2">
    <name type="scientific">Spiromyces aspiralis</name>
    <dbReference type="NCBI Taxonomy" id="68401"/>
    <lineage>
        <taxon>Eukaryota</taxon>
        <taxon>Fungi</taxon>
        <taxon>Fungi incertae sedis</taxon>
        <taxon>Zoopagomycota</taxon>
        <taxon>Kickxellomycotina</taxon>
        <taxon>Kickxellomycetes</taxon>
        <taxon>Kickxellales</taxon>
        <taxon>Kickxellaceae</taxon>
        <taxon>Spiromyces</taxon>
    </lineage>
</organism>
<dbReference type="EMBL" id="JAMZIH010000319">
    <property type="protein sequence ID" value="KAJ1679540.1"/>
    <property type="molecule type" value="Genomic_DNA"/>
</dbReference>
<proteinExistence type="predicted"/>
<dbReference type="Proteomes" id="UP001145114">
    <property type="component" value="Unassembled WGS sequence"/>
</dbReference>
<evidence type="ECO:0000313" key="1">
    <source>
        <dbReference type="EMBL" id="KAJ1679540.1"/>
    </source>
</evidence>